<feature type="region of interest" description="Disordered" evidence="1">
    <location>
        <begin position="1"/>
        <end position="33"/>
    </location>
</feature>
<gene>
    <name evidence="3" type="ORF">D7S89_09000</name>
</gene>
<accession>A0A494XKB5</accession>
<evidence type="ECO:0000313" key="3">
    <source>
        <dbReference type="EMBL" id="RKP51167.1"/>
    </source>
</evidence>
<feature type="compositionally biased region" description="Basic and acidic residues" evidence="1">
    <location>
        <begin position="19"/>
        <end position="33"/>
    </location>
</feature>
<sequence length="69" mass="8056">MCGHTADWNNRRATPSANDEVREERRRNPDARRHDTKQTMVFVIVLAAFLRLFFPEYEAPACRLQPLVA</sequence>
<reference evidence="3 4" key="1">
    <citation type="submission" date="2018-10" db="EMBL/GenBank/DDBJ databases">
        <title>Paraburkholderia sp. 7MK8-2, isolated from soil.</title>
        <authorList>
            <person name="Gao Z.-H."/>
            <person name="Qiu L.-H."/>
        </authorList>
    </citation>
    <scope>NUCLEOTIDE SEQUENCE [LARGE SCALE GENOMIC DNA]</scope>
    <source>
        <strain evidence="3 4">7MK8-2</strain>
    </source>
</reference>
<evidence type="ECO:0000256" key="2">
    <source>
        <dbReference type="SAM" id="Phobius"/>
    </source>
</evidence>
<name>A0A494XKB5_9BURK</name>
<keyword evidence="2" id="KW-0472">Membrane</keyword>
<dbReference type="EMBL" id="RBZV01000002">
    <property type="protein sequence ID" value="RKP51167.1"/>
    <property type="molecule type" value="Genomic_DNA"/>
</dbReference>
<evidence type="ECO:0000313" key="4">
    <source>
        <dbReference type="Proteomes" id="UP000280434"/>
    </source>
</evidence>
<feature type="transmembrane region" description="Helical" evidence="2">
    <location>
        <begin position="36"/>
        <end position="54"/>
    </location>
</feature>
<protein>
    <submittedName>
        <fullName evidence="3">Uncharacterized protein</fullName>
    </submittedName>
</protein>
<feature type="compositionally biased region" description="Polar residues" evidence="1">
    <location>
        <begin position="7"/>
        <end position="17"/>
    </location>
</feature>
<keyword evidence="2" id="KW-1133">Transmembrane helix</keyword>
<comment type="caution">
    <text evidence="3">The sequence shown here is derived from an EMBL/GenBank/DDBJ whole genome shotgun (WGS) entry which is preliminary data.</text>
</comment>
<organism evidence="3 4">
    <name type="scientific">Trinickia fusca</name>
    <dbReference type="NCBI Taxonomy" id="2419777"/>
    <lineage>
        <taxon>Bacteria</taxon>
        <taxon>Pseudomonadati</taxon>
        <taxon>Pseudomonadota</taxon>
        <taxon>Betaproteobacteria</taxon>
        <taxon>Burkholderiales</taxon>
        <taxon>Burkholderiaceae</taxon>
        <taxon>Trinickia</taxon>
    </lineage>
</organism>
<dbReference type="AlphaFoldDB" id="A0A494XKB5"/>
<keyword evidence="4" id="KW-1185">Reference proteome</keyword>
<dbReference type="Proteomes" id="UP000280434">
    <property type="component" value="Unassembled WGS sequence"/>
</dbReference>
<proteinExistence type="predicted"/>
<keyword evidence="2" id="KW-0812">Transmembrane</keyword>
<evidence type="ECO:0000256" key="1">
    <source>
        <dbReference type="SAM" id="MobiDB-lite"/>
    </source>
</evidence>